<comment type="caution">
    <text evidence="2">The sequence shown here is derived from an EMBL/GenBank/DDBJ whole genome shotgun (WGS) entry which is preliminary data.</text>
</comment>
<evidence type="ECO:0000313" key="3">
    <source>
        <dbReference type="Proteomes" id="UP000314294"/>
    </source>
</evidence>
<feature type="compositionally biased region" description="Low complexity" evidence="1">
    <location>
        <begin position="51"/>
        <end position="62"/>
    </location>
</feature>
<sequence>MPSEDAMRPDADTPSLSAGIGPPSFSSVRSRAPLPSMLSVGKLWVMSAMSLSSSATPPGSSTADEESRSVSVRRRRSRLLYLSLWRHLLLGGGRLQPGGERRHHLHLFGVGFERLVLLFVRVLEAVL</sequence>
<organism evidence="2 3">
    <name type="scientific">Liparis tanakae</name>
    <name type="common">Tanaka's snailfish</name>
    <dbReference type="NCBI Taxonomy" id="230148"/>
    <lineage>
        <taxon>Eukaryota</taxon>
        <taxon>Metazoa</taxon>
        <taxon>Chordata</taxon>
        <taxon>Craniata</taxon>
        <taxon>Vertebrata</taxon>
        <taxon>Euteleostomi</taxon>
        <taxon>Actinopterygii</taxon>
        <taxon>Neopterygii</taxon>
        <taxon>Teleostei</taxon>
        <taxon>Neoteleostei</taxon>
        <taxon>Acanthomorphata</taxon>
        <taxon>Eupercaria</taxon>
        <taxon>Perciformes</taxon>
        <taxon>Cottioidei</taxon>
        <taxon>Cottales</taxon>
        <taxon>Liparidae</taxon>
        <taxon>Liparis</taxon>
    </lineage>
</organism>
<feature type="compositionally biased region" description="Basic and acidic residues" evidence="1">
    <location>
        <begin position="1"/>
        <end position="11"/>
    </location>
</feature>
<keyword evidence="3" id="KW-1185">Reference proteome</keyword>
<proteinExistence type="predicted"/>
<accession>A0A4Z2FD97</accession>
<dbReference type="AlphaFoldDB" id="A0A4Z2FD97"/>
<evidence type="ECO:0000313" key="2">
    <source>
        <dbReference type="EMBL" id="TNN38352.1"/>
    </source>
</evidence>
<protein>
    <submittedName>
        <fullName evidence="2">Uncharacterized protein</fullName>
    </submittedName>
</protein>
<feature type="region of interest" description="Disordered" evidence="1">
    <location>
        <begin position="51"/>
        <end position="71"/>
    </location>
</feature>
<reference evidence="2 3" key="1">
    <citation type="submission" date="2019-03" db="EMBL/GenBank/DDBJ databases">
        <title>First draft genome of Liparis tanakae, snailfish: a comprehensive survey of snailfish specific genes.</title>
        <authorList>
            <person name="Kim W."/>
            <person name="Song I."/>
            <person name="Jeong J.-H."/>
            <person name="Kim D."/>
            <person name="Kim S."/>
            <person name="Ryu S."/>
            <person name="Song J.Y."/>
            <person name="Lee S.K."/>
        </authorList>
    </citation>
    <scope>NUCLEOTIDE SEQUENCE [LARGE SCALE GENOMIC DNA]</scope>
    <source>
        <tissue evidence="2">Muscle</tissue>
    </source>
</reference>
<dbReference type="EMBL" id="SRLO01001379">
    <property type="protein sequence ID" value="TNN38352.1"/>
    <property type="molecule type" value="Genomic_DNA"/>
</dbReference>
<dbReference type="Proteomes" id="UP000314294">
    <property type="component" value="Unassembled WGS sequence"/>
</dbReference>
<name>A0A4Z2FD97_9TELE</name>
<gene>
    <name evidence="2" type="ORF">EYF80_051485</name>
</gene>
<evidence type="ECO:0000256" key="1">
    <source>
        <dbReference type="SAM" id="MobiDB-lite"/>
    </source>
</evidence>
<feature type="region of interest" description="Disordered" evidence="1">
    <location>
        <begin position="1"/>
        <end position="31"/>
    </location>
</feature>